<keyword evidence="3" id="KW-0808">Transferase</keyword>
<gene>
    <name evidence="5" type="ORF">H2201_002692</name>
</gene>
<organism evidence="5 6">
    <name type="scientific">Coniosporium apollinis</name>
    <dbReference type="NCBI Taxonomy" id="61459"/>
    <lineage>
        <taxon>Eukaryota</taxon>
        <taxon>Fungi</taxon>
        <taxon>Dikarya</taxon>
        <taxon>Ascomycota</taxon>
        <taxon>Pezizomycotina</taxon>
        <taxon>Dothideomycetes</taxon>
        <taxon>Dothideomycetes incertae sedis</taxon>
        <taxon>Coniosporium</taxon>
    </lineage>
</organism>
<evidence type="ECO:0000256" key="4">
    <source>
        <dbReference type="SAM" id="Phobius"/>
    </source>
</evidence>
<dbReference type="Gene3D" id="3.90.550.10">
    <property type="entry name" value="Spore Coat Polysaccharide Biosynthesis Protein SpsA, Chain A"/>
    <property type="match status" value="1"/>
</dbReference>
<dbReference type="PANTHER" id="PTHR31306">
    <property type="entry name" value="ALPHA-1,6-MANNOSYLTRANSFERASE MNN11-RELATED"/>
    <property type="match status" value="1"/>
</dbReference>
<keyword evidence="4" id="KW-1133">Transmembrane helix</keyword>
<comment type="similarity">
    <text evidence="1">Belongs to the glycosyltransferase 34 family.</text>
</comment>
<dbReference type="EMBL" id="JAPDRL010000014">
    <property type="protein sequence ID" value="KAJ9667172.1"/>
    <property type="molecule type" value="Genomic_DNA"/>
</dbReference>
<sequence>MISPQYEKVLSPTYRPAILPKTFPLTRRQTRALLFTFIVLVCLILGLRIYPTHEFRLPSVPLRVPGRAQPRDGPRIAKATMLYGQPNELYELALKIHERHSKQHGYEMHVLRRGITGGYWNKLAFLLKLVIQELEKPESERTDWIMYTDASTILLNSLLPLHIFLPPPSPEFAHLHFLASRSPTGALNADAFFLHIDPWTIKFLIRAMAVPMIDQQAQLGHAMDATAMAVVLNETEFRGAAMYQPAGWYHGMQSREGFSGHAGDLLVSLPAELMGERWRFLREWVERLKREGARWGVSLRGTNYPALIVTFWERVRRARGVLRDAEEFAERERGDVREELKRAIGRLRDAIAWVPDREDVLGEAEEACRREMKAPPATRRDGAG</sequence>
<keyword evidence="4" id="KW-0812">Transmembrane</keyword>
<dbReference type="InterPro" id="IPR008630">
    <property type="entry name" value="Glyco_trans_34"/>
</dbReference>
<dbReference type="InterPro" id="IPR029044">
    <property type="entry name" value="Nucleotide-diphossugar_trans"/>
</dbReference>
<evidence type="ECO:0000256" key="2">
    <source>
        <dbReference type="ARBA" id="ARBA00022676"/>
    </source>
</evidence>
<feature type="transmembrane region" description="Helical" evidence="4">
    <location>
        <begin position="32"/>
        <end position="50"/>
    </location>
</feature>
<evidence type="ECO:0000313" key="5">
    <source>
        <dbReference type="EMBL" id="KAJ9667172.1"/>
    </source>
</evidence>
<dbReference type="Proteomes" id="UP001172684">
    <property type="component" value="Unassembled WGS sequence"/>
</dbReference>
<keyword evidence="4" id="KW-0472">Membrane</keyword>
<evidence type="ECO:0008006" key="7">
    <source>
        <dbReference type="Google" id="ProtNLM"/>
    </source>
</evidence>
<evidence type="ECO:0000256" key="1">
    <source>
        <dbReference type="ARBA" id="ARBA00005664"/>
    </source>
</evidence>
<proteinExistence type="inferred from homology"/>
<evidence type="ECO:0000256" key="3">
    <source>
        <dbReference type="ARBA" id="ARBA00022679"/>
    </source>
</evidence>
<keyword evidence="2" id="KW-0328">Glycosyltransferase</keyword>
<evidence type="ECO:0000313" key="6">
    <source>
        <dbReference type="Proteomes" id="UP001172684"/>
    </source>
</evidence>
<accession>A0ABQ9NXQ4</accession>
<name>A0ABQ9NXQ4_9PEZI</name>
<comment type="caution">
    <text evidence="5">The sequence shown here is derived from an EMBL/GenBank/DDBJ whole genome shotgun (WGS) entry which is preliminary data.</text>
</comment>
<dbReference type="PANTHER" id="PTHR31306:SF8">
    <property type="entry name" value="GLYCOSYLTRANSFERASE FAMILY 34 PROTEIN"/>
    <property type="match status" value="1"/>
</dbReference>
<protein>
    <recommendedName>
        <fullName evidence="7">Glycosyltransferase family 34 protein</fullName>
    </recommendedName>
</protein>
<reference evidence="5" key="1">
    <citation type="submission" date="2022-10" db="EMBL/GenBank/DDBJ databases">
        <title>Culturing micro-colonial fungi from biological soil crusts in the Mojave desert and describing Neophaeococcomyces mojavensis, and introducing the new genera and species Taxawa tesnikishii.</title>
        <authorList>
            <person name="Kurbessoian T."/>
            <person name="Stajich J.E."/>
        </authorList>
    </citation>
    <scope>NUCLEOTIDE SEQUENCE</scope>
    <source>
        <strain evidence="5">TK_1</strain>
    </source>
</reference>
<keyword evidence="6" id="KW-1185">Reference proteome</keyword>